<feature type="compositionally biased region" description="Low complexity" evidence="1">
    <location>
        <begin position="182"/>
        <end position="195"/>
    </location>
</feature>
<evidence type="ECO:0000256" key="1">
    <source>
        <dbReference type="SAM" id="MobiDB-lite"/>
    </source>
</evidence>
<feature type="compositionally biased region" description="Basic and acidic residues" evidence="1">
    <location>
        <begin position="203"/>
        <end position="212"/>
    </location>
</feature>
<dbReference type="AlphaFoldDB" id="A0ABD2IV15"/>
<feature type="region of interest" description="Disordered" evidence="1">
    <location>
        <begin position="182"/>
        <end position="212"/>
    </location>
</feature>
<dbReference type="Proteomes" id="UP001620645">
    <property type="component" value="Unassembled WGS sequence"/>
</dbReference>
<proteinExistence type="predicted"/>
<dbReference type="EMBL" id="JBICCN010000254">
    <property type="protein sequence ID" value="KAL3083458.1"/>
    <property type="molecule type" value="Genomic_DNA"/>
</dbReference>
<name>A0ABD2IV15_HETSC</name>
<reference evidence="2 3" key="1">
    <citation type="submission" date="2024-10" db="EMBL/GenBank/DDBJ databases">
        <authorList>
            <person name="Kim D."/>
        </authorList>
    </citation>
    <scope>NUCLEOTIDE SEQUENCE [LARGE SCALE GENOMIC DNA]</scope>
    <source>
        <strain evidence="2">Taebaek</strain>
    </source>
</reference>
<accession>A0ABD2IV15</accession>
<evidence type="ECO:0000313" key="3">
    <source>
        <dbReference type="Proteomes" id="UP001620645"/>
    </source>
</evidence>
<feature type="region of interest" description="Disordered" evidence="1">
    <location>
        <begin position="124"/>
        <end position="168"/>
    </location>
</feature>
<feature type="compositionally biased region" description="Low complexity" evidence="1">
    <location>
        <begin position="135"/>
        <end position="168"/>
    </location>
</feature>
<comment type="caution">
    <text evidence="2">The sequence shown here is derived from an EMBL/GenBank/DDBJ whole genome shotgun (WGS) entry which is preliminary data.</text>
</comment>
<evidence type="ECO:0000313" key="2">
    <source>
        <dbReference type="EMBL" id="KAL3083458.1"/>
    </source>
</evidence>
<protein>
    <submittedName>
        <fullName evidence="2">Uncharacterized protein</fullName>
    </submittedName>
</protein>
<organism evidence="2 3">
    <name type="scientific">Heterodera schachtii</name>
    <name type="common">Sugarbeet cyst nematode worm</name>
    <name type="synonym">Tylenchus schachtii</name>
    <dbReference type="NCBI Taxonomy" id="97005"/>
    <lineage>
        <taxon>Eukaryota</taxon>
        <taxon>Metazoa</taxon>
        <taxon>Ecdysozoa</taxon>
        <taxon>Nematoda</taxon>
        <taxon>Chromadorea</taxon>
        <taxon>Rhabditida</taxon>
        <taxon>Tylenchina</taxon>
        <taxon>Tylenchomorpha</taxon>
        <taxon>Tylenchoidea</taxon>
        <taxon>Heteroderidae</taxon>
        <taxon>Heteroderinae</taxon>
        <taxon>Heterodera</taxon>
    </lineage>
</organism>
<sequence length="233" mass="24501">MHAVLTKIVGKTGRAHAMLKGTRQRVCGRRRPPDTDAHGAEFVTRAVAMAYANGGGGGGGGAICPPGGRGGANPPTTGGRSSLPPADAAAVRCPSSIPFVFPPPRLSSFFIHFLCPSAGAVPSWKDDERKSDGGVSVIQQQQKRQQQVTEQRSQQSVSHSVSSSPTVSPSYFWEVRRRLGGERAAPAAGGTTEGPQNPSQRHRPIEQQQRGRELFSHTHSLVAVVGSAAELVG</sequence>
<gene>
    <name evidence="2" type="ORF">niasHS_011260</name>
</gene>
<keyword evidence="3" id="KW-1185">Reference proteome</keyword>